<name>A0ABT0BZV7_9BACT</name>
<comment type="caution">
    <text evidence="2">The sequence shown here is derived from an EMBL/GenBank/DDBJ whole genome shotgun (WGS) entry which is preliminary data.</text>
</comment>
<organism evidence="2 3">
    <name type="scientific">Parabacteroides faecalis</name>
    <dbReference type="NCBI Taxonomy" id="2924040"/>
    <lineage>
        <taxon>Bacteria</taxon>
        <taxon>Pseudomonadati</taxon>
        <taxon>Bacteroidota</taxon>
        <taxon>Bacteroidia</taxon>
        <taxon>Bacteroidales</taxon>
        <taxon>Tannerellaceae</taxon>
        <taxon>Parabacteroides</taxon>
    </lineage>
</organism>
<evidence type="ECO:0000259" key="1">
    <source>
        <dbReference type="Pfam" id="PF13588"/>
    </source>
</evidence>
<dbReference type="InterPro" id="IPR029464">
    <property type="entry name" value="HSDR_N"/>
</dbReference>
<sequence>MDKLALPEFQVRLSEKDGKTFIFDKVRKKHVALTPEEWVRQHFVNYLITAKHYPIETISNEVAIKLHNTSKRCDTVIFNTMLEPFIIAEYKAPHIEITEEVFQQILRYNMSLHARYLIVSNGLKHICCQIDYTQQTYKFLKEIPTYEEAIK</sequence>
<dbReference type="EMBL" id="JAKZMM010000012">
    <property type="protein sequence ID" value="MCJ2380274.1"/>
    <property type="molecule type" value="Genomic_DNA"/>
</dbReference>
<reference evidence="2 3" key="1">
    <citation type="submission" date="2022-03" db="EMBL/GenBank/DDBJ databases">
        <title>Parabacteroides sp. nov. isolated from swine feces.</title>
        <authorList>
            <person name="Bak J.E."/>
        </authorList>
    </citation>
    <scope>NUCLEOTIDE SEQUENCE [LARGE SCALE GENOMIC DNA]</scope>
    <source>
        <strain evidence="2 3">AGMB00274</strain>
    </source>
</reference>
<gene>
    <name evidence="2" type="ORF">MUN53_06570</name>
</gene>
<accession>A0ABT0BZV7</accession>
<dbReference type="RefSeq" id="WP_022455656.1">
    <property type="nucleotide sequence ID" value="NZ_JAKZMM010000012.1"/>
</dbReference>
<evidence type="ECO:0000313" key="3">
    <source>
        <dbReference type="Proteomes" id="UP001165444"/>
    </source>
</evidence>
<dbReference type="Proteomes" id="UP001165444">
    <property type="component" value="Unassembled WGS sequence"/>
</dbReference>
<proteinExistence type="predicted"/>
<evidence type="ECO:0000313" key="2">
    <source>
        <dbReference type="EMBL" id="MCJ2380274.1"/>
    </source>
</evidence>
<feature type="domain" description="Type I restriction enzyme R protein N-terminal" evidence="1">
    <location>
        <begin position="35"/>
        <end position="144"/>
    </location>
</feature>
<protein>
    <submittedName>
        <fullName evidence="2">Type I restriction enzyme HsdR N-terminal domain-containing protein</fullName>
    </submittedName>
</protein>
<dbReference type="Pfam" id="PF13588">
    <property type="entry name" value="HSDR_N_2"/>
    <property type="match status" value="1"/>
</dbReference>
<keyword evidence="3" id="KW-1185">Reference proteome</keyword>